<evidence type="ECO:0000313" key="2">
    <source>
        <dbReference type="Proteomes" id="UP000886501"/>
    </source>
</evidence>
<gene>
    <name evidence="1" type="ORF">BDM02DRAFT_3194459</name>
</gene>
<proteinExistence type="predicted"/>
<keyword evidence="2" id="KW-1185">Reference proteome</keyword>
<reference evidence="1" key="1">
    <citation type="submission" date="2019-10" db="EMBL/GenBank/DDBJ databases">
        <authorList>
            <consortium name="DOE Joint Genome Institute"/>
            <person name="Kuo A."/>
            <person name="Miyauchi S."/>
            <person name="Kiss E."/>
            <person name="Drula E."/>
            <person name="Kohler A."/>
            <person name="Sanchez-Garcia M."/>
            <person name="Andreopoulos B."/>
            <person name="Barry K.W."/>
            <person name="Bonito G."/>
            <person name="Buee M."/>
            <person name="Carver A."/>
            <person name="Chen C."/>
            <person name="Cichocki N."/>
            <person name="Clum A."/>
            <person name="Culley D."/>
            <person name="Crous P.W."/>
            <person name="Fauchery L."/>
            <person name="Girlanda M."/>
            <person name="Hayes R."/>
            <person name="Keri Z."/>
            <person name="Labutti K."/>
            <person name="Lipzen A."/>
            <person name="Lombard V."/>
            <person name="Magnuson J."/>
            <person name="Maillard F."/>
            <person name="Morin E."/>
            <person name="Murat C."/>
            <person name="Nolan M."/>
            <person name="Ohm R."/>
            <person name="Pangilinan J."/>
            <person name="Pereira M."/>
            <person name="Perotto S."/>
            <person name="Peter M."/>
            <person name="Riley R."/>
            <person name="Sitrit Y."/>
            <person name="Stielow B."/>
            <person name="Szollosi G."/>
            <person name="Zifcakova L."/>
            <person name="Stursova M."/>
            <person name="Spatafora J.W."/>
            <person name="Tedersoo L."/>
            <person name="Vaario L.-M."/>
            <person name="Yamada A."/>
            <person name="Yan M."/>
            <person name="Wang P."/>
            <person name="Xu J."/>
            <person name="Bruns T."/>
            <person name="Baldrian P."/>
            <person name="Vilgalys R."/>
            <person name="Henrissat B."/>
            <person name="Grigoriev I.V."/>
            <person name="Hibbett D."/>
            <person name="Nagy L.G."/>
            <person name="Martin F.M."/>
        </authorList>
    </citation>
    <scope>NUCLEOTIDE SEQUENCE</scope>
    <source>
        <strain evidence="1">P2</strain>
    </source>
</reference>
<sequence length="111" mass="11392">MDPHQPPTPPALHLNIPSPADTKSPITTPNSKGNSTKMVSSAGPNTMQVPGDNASLPYRHVNDHTSAATSASTCVVSIRIASRASDRCFFFRGGPTFGASDGSAAGPLTTS</sequence>
<protein>
    <submittedName>
        <fullName evidence="1">Uncharacterized protein</fullName>
    </submittedName>
</protein>
<evidence type="ECO:0000313" key="1">
    <source>
        <dbReference type="EMBL" id="KAF9641840.1"/>
    </source>
</evidence>
<comment type="caution">
    <text evidence="1">The sequence shown here is derived from an EMBL/GenBank/DDBJ whole genome shotgun (WGS) entry which is preliminary data.</text>
</comment>
<name>A0ACB6YWK4_THEGA</name>
<reference evidence="1" key="2">
    <citation type="journal article" date="2020" name="Nat. Commun.">
        <title>Large-scale genome sequencing of mycorrhizal fungi provides insights into the early evolution of symbiotic traits.</title>
        <authorList>
            <person name="Miyauchi S."/>
            <person name="Kiss E."/>
            <person name="Kuo A."/>
            <person name="Drula E."/>
            <person name="Kohler A."/>
            <person name="Sanchez-Garcia M."/>
            <person name="Morin E."/>
            <person name="Andreopoulos B."/>
            <person name="Barry K.W."/>
            <person name="Bonito G."/>
            <person name="Buee M."/>
            <person name="Carver A."/>
            <person name="Chen C."/>
            <person name="Cichocki N."/>
            <person name="Clum A."/>
            <person name="Culley D."/>
            <person name="Crous P.W."/>
            <person name="Fauchery L."/>
            <person name="Girlanda M."/>
            <person name="Hayes R.D."/>
            <person name="Keri Z."/>
            <person name="LaButti K."/>
            <person name="Lipzen A."/>
            <person name="Lombard V."/>
            <person name="Magnuson J."/>
            <person name="Maillard F."/>
            <person name="Murat C."/>
            <person name="Nolan M."/>
            <person name="Ohm R.A."/>
            <person name="Pangilinan J."/>
            <person name="Pereira M.F."/>
            <person name="Perotto S."/>
            <person name="Peter M."/>
            <person name="Pfister S."/>
            <person name="Riley R."/>
            <person name="Sitrit Y."/>
            <person name="Stielow J.B."/>
            <person name="Szollosi G."/>
            <person name="Zifcakova L."/>
            <person name="Stursova M."/>
            <person name="Spatafora J.W."/>
            <person name="Tedersoo L."/>
            <person name="Vaario L.M."/>
            <person name="Yamada A."/>
            <person name="Yan M."/>
            <person name="Wang P."/>
            <person name="Xu J."/>
            <person name="Bruns T."/>
            <person name="Baldrian P."/>
            <person name="Vilgalys R."/>
            <person name="Dunand C."/>
            <person name="Henrissat B."/>
            <person name="Grigoriev I.V."/>
            <person name="Hibbett D."/>
            <person name="Nagy L.G."/>
            <person name="Martin F.M."/>
        </authorList>
    </citation>
    <scope>NUCLEOTIDE SEQUENCE</scope>
    <source>
        <strain evidence="1">P2</strain>
    </source>
</reference>
<dbReference type="EMBL" id="MU119109">
    <property type="protein sequence ID" value="KAF9641840.1"/>
    <property type="molecule type" value="Genomic_DNA"/>
</dbReference>
<accession>A0ACB6YWK4</accession>
<organism evidence="1 2">
    <name type="scientific">Thelephora ganbajun</name>
    <name type="common">Ganba fungus</name>
    <dbReference type="NCBI Taxonomy" id="370292"/>
    <lineage>
        <taxon>Eukaryota</taxon>
        <taxon>Fungi</taxon>
        <taxon>Dikarya</taxon>
        <taxon>Basidiomycota</taxon>
        <taxon>Agaricomycotina</taxon>
        <taxon>Agaricomycetes</taxon>
        <taxon>Thelephorales</taxon>
        <taxon>Thelephoraceae</taxon>
        <taxon>Thelephora</taxon>
    </lineage>
</organism>
<dbReference type="Proteomes" id="UP000886501">
    <property type="component" value="Unassembled WGS sequence"/>
</dbReference>